<dbReference type="NCBIfam" id="TIGR03710">
    <property type="entry name" value="OAFO_sf"/>
    <property type="match status" value="1"/>
</dbReference>
<evidence type="ECO:0000256" key="1">
    <source>
        <dbReference type="ARBA" id="ARBA00023002"/>
    </source>
</evidence>
<dbReference type="InterPro" id="IPR029061">
    <property type="entry name" value="THDP-binding"/>
</dbReference>
<dbReference type="Gene3D" id="3.40.50.920">
    <property type="match status" value="1"/>
</dbReference>
<dbReference type="Gene3D" id="3.40.920.10">
    <property type="entry name" value="Pyruvate-ferredoxin oxidoreductase, PFOR, domain III"/>
    <property type="match status" value="1"/>
</dbReference>
<accession>A0ABX1PMT9</accession>
<protein>
    <submittedName>
        <fullName evidence="4">2-oxoacid:acceptor oxidoreductase subunit alpha</fullName>
    </submittedName>
</protein>
<feature type="domain" description="Pyruvate/ketoisovalerate oxidoreductase catalytic" evidence="2">
    <location>
        <begin position="22"/>
        <end position="188"/>
    </location>
</feature>
<dbReference type="SUPFAM" id="SSF53323">
    <property type="entry name" value="Pyruvate-ferredoxin oxidoreductase, PFOR, domain III"/>
    <property type="match status" value="1"/>
</dbReference>
<evidence type="ECO:0000313" key="4">
    <source>
        <dbReference type="EMBL" id="NMG25188.1"/>
    </source>
</evidence>
<feature type="domain" description="Pyruvate flavodoxin/ferredoxin oxidoreductase pyrimidine binding" evidence="3">
    <location>
        <begin position="223"/>
        <end position="390"/>
    </location>
</feature>
<proteinExistence type="predicted"/>
<dbReference type="Pfam" id="PF01558">
    <property type="entry name" value="POR"/>
    <property type="match status" value="1"/>
</dbReference>
<evidence type="ECO:0000313" key="5">
    <source>
        <dbReference type="Proteomes" id="UP000615989"/>
    </source>
</evidence>
<dbReference type="InterPro" id="IPR009014">
    <property type="entry name" value="Transketo_C/PFOR_II"/>
</dbReference>
<dbReference type="Pfam" id="PF01855">
    <property type="entry name" value="POR_N"/>
    <property type="match status" value="1"/>
</dbReference>
<dbReference type="InterPro" id="IPR050722">
    <property type="entry name" value="Pyruvate:ferred/Flavod_OxRd"/>
</dbReference>
<dbReference type="SUPFAM" id="SSF52922">
    <property type="entry name" value="TK C-terminal domain-like"/>
    <property type="match status" value="1"/>
</dbReference>
<dbReference type="PANTHER" id="PTHR32154:SF29">
    <property type="entry name" value="BLR6743 PROTEIN"/>
    <property type="match status" value="1"/>
</dbReference>
<dbReference type="InterPro" id="IPR002880">
    <property type="entry name" value="Pyrv_Fd/Flavodoxin_OxRdtase_N"/>
</dbReference>
<keyword evidence="5" id="KW-1185">Reference proteome</keyword>
<dbReference type="RefSeq" id="WP_169118552.1">
    <property type="nucleotide sequence ID" value="NZ_WTVG02000039.1"/>
</dbReference>
<reference evidence="4" key="1">
    <citation type="submission" date="2019-12" db="EMBL/GenBank/DDBJ databases">
        <title>Comparative genomics gives insights into the taxonomy of the Azoarcus-Aromatoleum group and reveals separate origins of nif in the plant-associated Azoarcus and non-plant-associated Aromatoleum sub-groups.</title>
        <authorList>
            <person name="Lafos M."/>
            <person name="Maluk M."/>
            <person name="Batista M."/>
            <person name="Junghare M."/>
            <person name="Carmona M."/>
            <person name="Faoro H."/>
            <person name="Cruz L.M."/>
            <person name="Battistoni F."/>
            <person name="De Souza E."/>
            <person name="Pedrosa F."/>
            <person name="Chen W.-M."/>
            <person name="Poole P.S."/>
            <person name="Dixon R.A."/>
            <person name="James E.K."/>
        </authorList>
    </citation>
    <scope>NUCLEOTIDE SEQUENCE</scope>
    <source>
        <strain evidence="4">LuFRes1</strain>
    </source>
</reference>
<name>A0ABX1PMT9_9RHOO</name>
<gene>
    <name evidence="4" type="ORF">GO606_10695</name>
</gene>
<dbReference type="InterPro" id="IPR022367">
    <property type="entry name" value="2-oxoacid/accept_OxRdtase_asu"/>
</dbReference>
<organism evidence="4 5">
    <name type="scientific">Aromatoleum anaerobium</name>
    <dbReference type="NCBI Taxonomy" id="182180"/>
    <lineage>
        <taxon>Bacteria</taxon>
        <taxon>Pseudomonadati</taxon>
        <taxon>Pseudomonadota</taxon>
        <taxon>Betaproteobacteria</taxon>
        <taxon>Rhodocyclales</taxon>
        <taxon>Rhodocyclaceae</taxon>
        <taxon>Aromatoleum</taxon>
    </lineage>
</organism>
<sequence length="615" mass="67632">MTSAQSIASINDFVIKFANVNGSGSASANELFARAVMRMGVPVAPRNIFPSNIQGLPTWYEVRVSEAGWLGARGGCDMMIAMNPQTWDRDVASLDAGGYLFYDSTKPLPASKFRDDITVLGVPLTAICNREYTDPRQRQLFKNVMYVGALIALLDMEFAVAEALIVDRYRGKDPLIQANIHALRLGYDYVREHLPHPIGLTIRRADAVGERIFIDGNSACGLGAVYGGATVAGWYPITPSTSVIESFTSYCRKYRTDPDSGHARYAAVQAEDELASIGMVIGAAWNGARAFTATSGPGISLMQEFFGLAYFAEIPAVIFDVQRGSPSTGMPTKTQQSDLLACAYASHGDTRHVLLFPENPYECFTFGALAFDLADRLQTPVFVLSDLDMGMNESLCKPFDWDDSRRYDRGKLMTYEELEAGKDFGRYLDVDGDGIPYRTIPGTHPTKGAYFTRGTTRNAYAKYSESGADYVYNMERLRRKFDTAKNLVPAPVLHAASQPTRFGAIHFGSTSPAMAEASALLEADGIHVDTLRVCGFPFCDEIMQFIAEHEQVFVVEQNESGQLRSLLINEGEIDPKKLVRVLHYDGSPITARFISGRIADALSERKISPIRKVAS</sequence>
<evidence type="ECO:0000259" key="3">
    <source>
        <dbReference type="Pfam" id="PF01855"/>
    </source>
</evidence>
<dbReference type="PANTHER" id="PTHR32154">
    <property type="entry name" value="PYRUVATE-FLAVODOXIN OXIDOREDUCTASE-RELATED"/>
    <property type="match status" value="1"/>
</dbReference>
<evidence type="ECO:0000259" key="2">
    <source>
        <dbReference type="Pfam" id="PF01558"/>
    </source>
</evidence>
<keyword evidence="1" id="KW-0560">Oxidoreductase</keyword>
<dbReference type="Proteomes" id="UP000615989">
    <property type="component" value="Unassembled WGS sequence"/>
</dbReference>
<dbReference type="EMBL" id="WTVG01000026">
    <property type="protein sequence ID" value="NMG25188.1"/>
    <property type="molecule type" value="Genomic_DNA"/>
</dbReference>
<dbReference type="SUPFAM" id="SSF52518">
    <property type="entry name" value="Thiamin diphosphate-binding fold (THDP-binding)"/>
    <property type="match status" value="1"/>
</dbReference>
<dbReference type="InterPro" id="IPR002869">
    <property type="entry name" value="Pyrv_flavodox_OxRed_cen"/>
</dbReference>
<comment type="caution">
    <text evidence="4">The sequence shown here is derived from an EMBL/GenBank/DDBJ whole genome shotgun (WGS) entry which is preliminary data.</text>
</comment>
<dbReference type="CDD" id="cd07034">
    <property type="entry name" value="TPP_PYR_PFOR_IOR-alpha_like"/>
    <property type="match status" value="1"/>
</dbReference>
<dbReference type="InterPro" id="IPR019752">
    <property type="entry name" value="Pyrv/ketoisovalerate_OxRed_cat"/>
</dbReference>
<dbReference type="Gene3D" id="3.40.50.970">
    <property type="match status" value="1"/>
</dbReference>